<dbReference type="AlphaFoldDB" id="A0A6J4I7G0"/>
<proteinExistence type="predicted"/>
<organism evidence="1">
    <name type="scientific">uncultured Acidimicrobiales bacterium</name>
    <dbReference type="NCBI Taxonomy" id="310071"/>
    <lineage>
        <taxon>Bacteria</taxon>
        <taxon>Bacillati</taxon>
        <taxon>Actinomycetota</taxon>
        <taxon>Acidimicrobiia</taxon>
        <taxon>Acidimicrobiales</taxon>
        <taxon>environmental samples</taxon>
    </lineage>
</organism>
<reference evidence="1" key="1">
    <citation type="submission" date="2020-02" db="EMBL/GenBank/DDBJ databases">
        <authorList>
            <person name="Meier V. D."/>
        </authorList>
    </citation>
    <scope>NUCLEOTIDE SEQUENCE</scope>
    <source>
        <strain evidence="1">AVDCRST_MAG76</strain>
    </source>
</reference>
<evidence type="ECO:0000313" key="1">
    <source>
        <dbReference type="EMBL" id="CAA9243237.1"/>
    </source>
</evidence>
<gene>
    <name evidence="1" type="ORF">AVDCRST_MAG76-1882</name>
</gene>
<accession>A0A6J4I7G0</accession>
<name>A0A6J4I7G0_9ACTN</name>
<sequence length="153" mass="16502">MKKGRHRRFEEARALKQAFDLGVEPGSTIMEAPFDPDADVFAVKQATGADWSDLNLVLWLSEAPSVAVKAAIDEAVEDWRDEVEGPGAGGILYDFQEETAGESTDGRNFVAWWADMGTLPRSVVAGLANRFSALRDEGLPLVGLEVGADLPLA</sequence>
<protein>
    <submittedName>
        <fullName evidence="1">Uncharacterized protein</fullName>
    </submittedName>
</protein>
<dbReference type="EMBL" id="CADCSZ010000115">
    <property type="protein sequence ID" value="CAA9243237.1"/>
    <property type="molecule type" value="Genomic_DNA"/>
</dbReference>